<proteinExistence type="inferred from homology"/>
<evidence type="ECO:0000313" key="3">
    <source>
        <dbReference type="EMBL" id="CRY74143.1"/>
    </source>
</evidence>
<evidence type="ECO:0000256" key="1">
    <source>
        <dbReference type="ARBA" id="ARBA00006817"/>
    </source>
</evidence>
<dbReference type="CDD" id="cd08899">
    <property type="entry name" value="SRPBCC_CalC_Aha1-like_6"/>
    <property type="match status" value="1"/>
</dbReference>
<accession>A0A0H5NF29</accession>
<dbReference type="EMBL" id="LN868938">
    <property type="protein sequence ID" value="CRY74143.1"/>
    <property type="molecule type" value="Genomic_DNA"/>
</dbReference>
<dbReference type="Proteomes" id="UP000057820">
    <property type="component" value="Chromosome 1"/>
</dbReference>
<evidence type="ECO:0000313" key="4">
    <source>
        <dbReference type="Proteomes" id="UP000057820"/>
    </source>
</evidence>
<dbReference type="Gene3D" id="3.30.530.20">
    <property type="match status" value="1"/>
</dbReference>
<sequence>MTTPQISEYGTLVEPRTVRLERLLPGPIERVWRYLTEAELRRSWLADGAMELTDGGPVELIFRNSELSTADDPAPDEYAAEHRIRGVILACEPPRLLRYTWGDESSEVTFALEPAGDQVRLEVTHTKLPDRSALLSVSGGWHSHLDLLTARLAGREPEAFWPKHARLREEYERRFAE</sequence>
<organism evidence="3 4">
    <name type="scientific">Nocardia farcinica</name>
    <dbReference type="NCBI Taxonomy" id="37329"/>
    <lineage>
        <taxon>Bacteria</taxon>
        <taxon>Bacillati</taxon>
        <taxon>Actinomycetota</taxon>
        <taxon>Actinomycetes</taxon>
        <taxon>Mycobacteriales</taxon>
        <taxon>Nocardiaceae</taxon>
        <taxon>Nocardia</taxon>
    </lineage>
</organism>
<name>A0A0H5NF29_NOCFR</name>
<gene>
    <name evidence="3" type="ORF">ERS450000_00504</name>
</gene>
<feature type="domain" description="Activator of Hsp90 ATPase homologue 1/2-like C-terminal" evidence="2">
    <location>
        <begin position="27"/>
        <end position="152"/>
    </location>
</feature>
<dbReference type="KEGG" id="nfr:ERS450000_00504"/>
<reference evidence="4" key="1">
    <citation type="submission" date="2015-03" db="EMBL/GenBank/DDBJ databases">
        <authorList>
            <consortium name="Pathogen Informatics"/>
        </authorList>
    </citation>
    <scope>NUCLEOTIDE SEQUENCE [LARGE SCALE GENOMIC DNA]</scope>
    <source>
        <strain evidence="4">NCTC11134</strain>
    </source>
</reference>
<dbReference type="Pfam" id="PF08327">
    <property type="entry name" value="AHSA1"/>
    <property type="match status" value="1"/>
</dbReference>
<protein>
    <submittedName>
        <fullName evidence="3">Activator of Hsp90 ATPase homolog 1-like protein</fullName>
    </submittedName>
</protein>
<dbReference type="RefSeq" id="WP_060590191.1">
    <property type="nucleotide sequence ID" value="NZ_CP031418.1"/>
</dbReference>
<dbReference type="InterPro" id="IPR023393">
    <property type="entry name" value="START-like_dom_sf"/>
</dbReference>
<dbReference type="InterPro" id="IPR013538">
    <property type="entry name" value="ASHA1/2-like_C"/>
</dbReference>
<dbReference type="SUPFAM" id="SSF55961">
    <property type="entry name" value="Bet v1-like"/>
    <property type="match status" value="1"/>
</dbReference>
<comment type="similarity">
    <text evidence="1">Belongs to the AHA1 family.</text>
</comment>
<evidence type="ECO:0000259" key="2">
    <source>
        <dbReference type="Pfam" id="PF08327"/>
    </source>
</evidence>
<dbReference type="AlphaFoldDB" id="A0A0H5NF29"/>